<name>A0A7K0D9K6_9NOCA</name>
<dbReference type="Gene3D" id="3.40.190.10">
    <property type="entry name" value="Periplasmic binding protein-like II"/>
    <property type="match status" value="2"/>
</dbReference>
<evidence type="ECO:0000259" key="6">
    <source>
        <dbReference type="SMART" id="SM00079"/>
    </source>
</evidence>
<dbReference type="PANTHER" id="PTHR30085">
    <property type="entry name" value="AMINO ACID ABC TRANSPORTER PERMEASE"/>
    <property type="match status" value="1"/>
</dbReference>
<feature type="domain" description="Ionotropic glutamate receptor C-terminal" evidence="6">
    <location>
        <begin position="75"/>
        <end position="280"/>
    </location>
</feature>
<keyword evidence="3 4" id="KW-0732">Signal</keyword>
<evidence type="ECO:0000256" key="2">
    <source>
        <dbReference type="ARBA" id="ARBA00022448"/>
    </source>
</evidence>
<dbReference type="RefSeq" id="WP_153413608.1">
    <property type="nucleotide sequence ID" value="NZ_WEGK01000012.1"/>
</dbReference>
<dbReference type="PROSITE" id="PS51257">
    <property type="entry name" value="PROKAR_LIPOPROTEIN"/>
    <property type="match status" value="1"/>
</dbReference>
<comment type="similarity">
    <text evidence="1">Belongs to the bacterial solute-binding protein 3 family.</text>
</comment>
<dbReference type="GO" id="GO:0016020">
    <property type="term" value="C:membrane"/>
    <property type="evidence" value="ECO:0007669"/>
    <property type="project" value="InterPro"/>
</dbReference>
<dbReference type="OrthoDB" id="9807888at2"/>
<protein>
    <submittedName>
        <fullName evidence="7">ABC transporter glutamine-binding protein GlnH</fullName>
    </submittedName>
</protein>
<keyword evidence="2" id="KW-0813">Transport</keyword>
<gene>
    <name evidence="7" type="primary">glnH_3</name>
    <name evidence="7" type="ORF">NRB20_53640</name>
</gene>
<evidence type="ECO:0000256" key="4">
    <source>
        <dbReference type="SAM" id="SignalP"/>
    </source>
</evidence>
<dbReference type="PANTHER" id="PTHR30085:SF6">
    <property type="entry name" value="ABC TRANSPORTER GLUTAMINE-BINDING PROTEIN GLNH"/>
    <property type="match status" value="1"/>
</dbReference>
<evidence type="ECO:0000256" key="3">
    <source>
        <dbReference type="ARBA" id="ARBA00022729"/>
    </source>
</evidence>
<accession>A0A7K0D9K6</accession>
<dbReference type="InterPro" id="IPR001638">
    <property type="entry name" value="Solute-binding_3/MltF_N"/>
</dbReference>
<dbReference type="InterPro" id="IPR001320">
    <property type="entry name" value="Iontro_rcpt_C"/>
</dbReference>
<dbReference type="GO" id="GO:0030288">
    <property type="term" value="C:outer membrane-bounded periplasmic space"/>
    <property type="evidence" value="ECO:0007669"/>
    <property type="project" value="TreeGrafter"/>
</dbReference>
<dbReference type="SMART" id="SM00062">
    <property type="entry name" value="PBPb"/>
    <property type="match status" value="1"/>
</dbReference>
<dbReference type="AlphaFoldDB" id="A0A7K0D9K6"/>
<feature type="domain" description="Solute-binding protein family 3/N-terminal" evidence="5">
    <location>
        <begin position="75"/>
        <end position="298"/>
    </location>
</feature>
<organism evidence="7 8">
    <name type="scientific">Nocardia macrotermitis</name>
    <dbReference type="NCBI Taxonomy" id="2585198"/>
    <lineage>
        <taxon>Bacteria</taxon>
        <taxon>Bacillati</taxon>
        <taxon>Actinomycetota</taxon>
        <taxon>Actinomycetes</taxon>
        <taxon>Mycobacteriales</taxon>
        <taxon>Nocardiaceae</taxon>
        <taxon>Nocardia</taxon>
    </lineage>
</organism>
<evidence type="ECO:0000313" key="8">
    <source>
        <dbReference type="Proteomes" id="UP000438448"/>
    </source>
</evidence>
<dbReference type="SMART" id="SM00079">
    <property type="entry name" value="PBPe"/>
    <property type="match status" value="1"/>
</dbReference>
<keyword evidence="8" id="KW-1185">Reference proteome</keyword>
<feature type="signal peptide" evidence="4">
    <location>
        <begin position="1"/>
        <end position="35"/>
    </location>
</feature>
<evidence type="ECO:0000259" key="5">
    <source>
        <dbReference type="SMART" id="SM00062"/>
    </source>
</evidence>
<proteinExistence type="inferred from homology"/>
<dbReference type="GO" id="GO:0006865">
    <property type="term" value="P:amino acid transport"/>
    <property type="evidence" value="ECO:0007669"/>
    <property type="project" value="TreeGrafter"/>
</dbReference>
<dbReference type="Proteomes" id="UP000438448">
    <property type="component" value="Unassembled WGS sequence"/>
</dbReference>
<comment type="caution">
    <text evidence="7">The sequence shown here is derived from an EMBL/GenBank/DDBJ whole genome shotgun (WGS) entry which is preliminary data.</text>
</comment>
<dbReference type="Pfam" id="PF00497">
    <property type="entry name" value="SBP_bac_3"/>
    <property type="match status" value="1"/>
</dbReference>
<sequence length="315" mass="32619">MSPSVPRRTLPAAILATATALLMTACGSSSLPAAAGSGGAANSDAYQHVLDTAPVADASEMPEGSLMATIKARGQLVVGGTDTAAVFSLTDPMTGRTTGFDAGLAAMLAKYITGKTDIKLTQVQVANREALLQNGAVDTVFATYTINAKRAQLVGFAGPYYSSGDAILVKKADNSITKVADLNGRKVCTESSSTAAQDIKEHAPGAELVLFDTNSQCVQAVQQGRADAYVLDQAILLGDAYREPDKVKVVGQPFTTEPYGIGLPLNHPEMKTFVNNWLKKIEADGEWAALWQATVGAILPGPVPAPPVIGSVAGS</sequence>
<dbReference type="InterPro" id="IPR051455">
    <property type="entry name" value="Bact_solute-bind_prot3"/>
</dbReference>
<dbReference type="SUPFAM" id="SSF53850">
    <property type="entry name" value="Periplasmic binding protein-like II"/>
    <property type="match status" value="1"/>
</dbReference>
<dbReference type="EMBL" id="WEGK01000012">
    <property type="protein sequence ID" value="MQY22251.1"/>
    <property type="molecule type" value="Genomic_DNA"/>
</dbReference>
<evidence type="ECO:0000256" key="1">
    <source>
        <dbReference type="ARBA" id="ARBA00010333"/>
    </source>
</evidence>
<feature type="chain" id="PRO_5029663756" evidence="4">
    <location>
        <begin position="36"/>
        <end position="315"/>
    </location>
</feature>
<evidence type="ECO:0000313" key="7">
    <source>
        <dbReference type="EMBL" id="MQY22251.1"/>
    </source>
</evidence>
<dbReference type="GO" id="GO:0005576">
    <property type="term" value="C:extracellular region"/>
    <property type="evidence" value="ECO:0007669"/>
    <property type="project" value="TreeGrafter"/>
</dbReference>
<reference evidence="7 8" key="1">
    <citation type="submission" date="2019-10" db="EMBL/GenBank/DDBJ databases">
        <title>Nocardia macrotermitis sp. nov. and Nocardia aurantia sp. nov., isolated from the gut of fungus growing-termite Macrotermes natalensis.</title>
        <authorList>
            <person name="Benndorf R."/>
            <person name="Schwitalla J."/>
            <person name="Martin K."/>
            <person name="De Beer W."/>
            <person name="Kaster A.-K."/>
            <person name="Vollmers J."/>
            <person name="Poulsen M."/>
            <person name="Beemelmanns C."/>
        </authorList>
    </citation>
    <scope>NUCLEOTIDE SEQUENCE [LARGE SCALE GENOMIC DNA]</scope>
    <source>
        <strain evidence="7 8">RB20</strain>
    </source>
</reference>
<dbReference type="GO" id="GO:0015276">
    <property type="term" value="F:ligand-gated monoatomic ion channel activity"/>
    <property type="evidence" value="ECO:0007669"/>
    <property type="project" value="InterPro"/>
</dbReference>
<dbReference type="CDD" id="cd13690">
    <property type="entry name" value="PBP2_GluB"/>
    <property type="match status" value="1"/>
</dbReference>